<dbReference type="GO" id="GO:0005737">
    <property type="term" value="C:cytoplasm"/>
    <property type="evidence" value="ECO:0007669"/>
    <property type="project" value="TreeGrafter"/>
</dbReference>
<dbReference type="PANTHER" id="PTHR23310">
    <property type="entry name" value="ACYL-COA-BINDING PROTEIN, ACBP"/>
    <property type="match status" value="1"/>
</dbReference>
<proteinExistence type="predicted"/>
<dbReference type="Pfam" id="PF00887">
    <property type="entry name" value="ACBP"/>
    <property type="match status" value="1"/>
</dbReference>
<organism evidence="5 6">
    <name type="scientific">Pythium insidiosum</name>
    <name type="common">Pythiosis disease agent</name>
    <dbReference type="NCBI Taxonomy" id="114742"/>
    <lineage>
        <taxon>Eukaryota</taxon>
        <taxon>Sar</taxon>
        <taxon>Stramenopiles</taxon>
        <taxon>Oomycota</taxon>
        <taxon>Peronosporomycetes</taxon>
        <taxon>Pythiales</taxon>
        <taxon>Pythiaceae</taxon>
        <taxon>Pythium</taxon>
    </lineage>
</organism>
<evidence type="ECO:0000313" key="6">
    <source>
        <dbReference type="Proteomes" id="UP001209570"/>
    </source>
</evidence>
<dbReference type="PROSITE" id="PS51228">
    <property type="entry name" value="ACB_2"/>
    <property type="match status" value="1"/>
</dbReference>
<dbReference type="PANTHER" id="PTHR23310:SF77">
    <property type="entry name" value="LD25952P"/>
    <property type="match status" value="1"/>
</dbReference>
<accession>A0AAD5LEP0</accession>
<dbReference type="GO" id="GO:0006631">
    <property type="term" value="P:fatty acid metabolic process"/>
    <property type="evidence" value="ECO:0007669"/>
    <property type="project" value="TreeGrafter"/>
</dbReference>
<feature type="coiled-coil region" evidence="2">
    <location>
        <begin position="203"/>
        <end position="273"/>
    </location>
</feature>
<dbReference type="SUPFAM" id="SSF47027">
    <property type="entry name" value="Acyl-CoA binding protein"/>
    <property type="match status" value="1"/>
</dbReference>
<dbReference type="InterPro" id="IPR014352">
    <property type="entry name" value="FERM/acyl-CoA-bd_prot_sf"/>
</dbReference>
<keyword evidence="2" id="KW-0175">Coiled coil</keyword>
<dbReference type="AlphaFoldDB" id="A0AAD5LEP0"/>
<feature type="compositionally biased region" description="Polar residues" evidence="3">
    <location>
        <begin position="1"/>
        <end position="13"/>
    </location>
</feature>
<name>A0AAD5LEP0_PYTIN</name>
<reference evidence="5" key="1">
    <citation type="submission" date="2021-12" db="EMBL/GenBank/DDBJ databases">
        <title>Prjna785345.</title>
        <authorList>
            <person name="Rujirawat T."/>
            <person name="Krajaejun T."/>
        </authorList>
    </citation>
    <scope>NUCLEOTIDE SEQUENCE</scope>
    <source>
        <strain evidence="5">Pi057C3</strain>
    </source>
</reference>
<keyword evidence="6" id="KW-1185">Reference proteome</keyword>
<evidence type="ECO:0000256" key="3">
    <source>
        <dbReference type="SAM" id="MobiDB-lite"/>
    </source>
</evidence>
<evidence type="ECO:0000256" key="1">
    <source>
        <dbReference type="ARBA" id="ARBA00023121"/>
    </source>
</evidence>
<dbReference type="InterPro" id="IPR000582">
    <property type="entry name" value="Acyl-CoA-binding_protein"/>
</dbReference>
<dbReference type="Gene3D" id="1.20.80.10">
    <property type="match status" value="1"/>
</dbReference>
<protein>
    <recommendedName>
        <fullName evidence="4">ACB domain-containing protein</fullName>
    </recommendedName>
</protein>
<dbReference type="Proteomes" id="UP001209570">
    <property type="component" value="Unassembled WGS sequence"/>
</dbReference>
<feature type="compositionally biased region" description="Low complexity" evidence="3">
    <location>
        <begin position="166"/>
        <end position="180"/>
    </location>
</feature>
<comment type="caution">
    <text evidence="5">The sequence shown here is derived from an EMBL/GenBank/DDBJ whole genome shotgun (WGS) entry which is preliminary data.</text>
</comment>
<evidence type="ECO:0000256" key="2">
    <source>
        <dbReference type="SAM" id="Coils"/>
    </source>
</evidence>
<feature type="domain" description="ACB" evidence="4">
    <location>
        <begin position="68"/>
        <end position="161"/>
    </location>
</feature>
<dbReference type="EMBL" id="JAKCXM010000276">
    <property type="protein sequence ID" value="KAJ0396873.1"/>
    <property type="molecule type" value="Genomic_DNA"/>
</dbReference>
<evidence type="ECO:0000313" key="5">
    <source>
        <dbReference type="EMBL" id="KAJ0396873.1"/>
    </source>
</evidence>
<feature type="region of interest" description="Disordered" evidence="3">
    <location>
        <begin position="1"/>
        <end position="21"/>
    </location>
</feature>
<dbReference type="InterPro" id="IPR035984">
    <property type="entry name" value="Acyl-CoA-binding_sf"/>
</dbReference>
<dbReference type="GO" id="GO:0000062">
    <property type="term" value="F:fatty-acyl-CoA binding"/>
    <property type="evidence" value="ECO:0007669"/>
    <property type="project" value="InterPro"/>
</dbReference>
<gene>
    <name evidence="5" type="ORF">P43SY_002980</name>
</gene>
<keyword evidence="1" id="KW-0446">Lipid-binding</keyword>
<feature type="region of interest" description="Disordered" evidence="3">
    <location>
        <begin position="165"/>
        <end position="187"/>
    </location>
</feature>
<sequence length="364" mass="40476">MPTLTPSASQRSVAPSLAPPTGSFLGSLVSNASTVDRARSRFLSLAPRPPDALSFSTAALARDAVGELEVAFAAAVYFVESYQGPHRILKQDSSAPRVEFHALYQQATVGPCPPTAAPADPRDKLEAARLDKWRGLGDMARQEAMQRYTALLDNLVDDWRRSAGLPSPTAATSSGAASPVRRPPPVKKSVSMFERLPRIYDEFGELQERVEAESRKREELEEQLIASTREQRELVAREVQRTQQLRTDVLALVRSLEEDVAQHHNELQLALQREQQLQSAVHGSALLLVERRLQLVAATVRRWLQRPMLRGVVAVLVVLRAWRFLRQRRLPQVVAHWLIRWIATASSLEAGDPRRLPANAPAAL</sequence>
<evidence type="ECO:0000259" key="4">
    <source>
        <dbReference type="PROSITE" id="PS51228"/>
    </source>
</evidence>